<dbReference type="Gene3D" id="2.60.40.1820">
    <property type="match status" value="1"/>
</dbReference>
<dbReference type="STRING" id="314344.AL013_05100"/>
<keyword evidence="2" id="KW-1185">Reference proteome</keyword>
<dbReference type="SUPFAM" id="SSF117070">
    <property type="entry name" value="LEA14-like"/>
    <property type="match status" value="1"/>
</dbReference>
<dbReference type="EMBL" id="AATS01000002">
    <property type="protein sequence ID" value="EAU55697.1"/>
    <property type="molecule type" value="Genomic_DNA"/>
</dbReference>
<comment type="caution">
    <text evidence="1">The sequence shown here is derived from an EMBL/GenBank/DDBJ whole genome shotgun (WGS) entry which is preliminary data.</text>
</comment>
<dbReference type="AlphaFoldDB" id="Q0F253"/>
<evidence type="ECO:0000313" key="1">
    <source>
        <dbReference type="EMBL" id="EAU55697.1"/>
    </source>
</evidence>
<organism evidence="1 2">
    <name type="scientific">Mariprofundus ferrooxydans PV-1</name>
    <dbReference type="NCBI Taxonomy" id="314345"/>
    <lineage>
        <taxon>Bacteria</taxon>
        <taxon>Pseudomonadati</taxon>
        <taxon>Pseudomonadota</taxon>
        <taxon>Candidatius Mariprofundia</taxon>
        <taxon>Mariprofundales</taxon>
        <taxon>Mariprofundaceae</taxon>
        <taxon>Mariprofundus</taxon>
    </lineage>
</organism>
<sequence length="211" mass="23560">MQEREMNKLRLLTIYSVMTLLLLTAGCASFKQAYDLSQVKFKLDHISAVRVAGIDLMHIDSPDQLNVYQMARATLAVSRNNLPLDLTLHLTSENPLANRIATTLSRMDWTLILDGRETISGTLEEDISLPAGQVLDIPLHLKLNMLEFFDAENAMELLDMALAFAGENGRIPQGVALKIRPVINTPFGPMHYGKPLLIKPDIPKKAQTYSF</sequence>
<dbReference type="HOGENOM" id="CLU_100215_0_0_0"/>
<dbReference type="PROSITE" id="PS51257">
    <property type="entry name" value="PROKAR_LIPOPROTEIN"/>
    <property type="match status" value="1"/>
</dbReference>
<evidence type="ECO:0000313" key="2">
    <source>
        <dbReference type="Proteomes" id="UP000005297"/>
    </source>
</evidence>
<reference evidence="1 2" key="1">
    <citation type="submission" date="2006-09" db="EMBL/GenBank/DDBJ databases">
        <authorList>
            <person name="Emerson D."/>
            <person name="Ferriera S."/>
            <person name="Johnson J."/>
            <person name="Kravitz S."/>
            <person name="Halpern A."/>
            <person name="Remington K."/>
            <person name="Beeson K."/>
            <person name="Tran B."/>
            <person name="Rogers Y.-H."/>
            <person name="Friedman R."/>
            <person name="Venter J.C."/>
        </authorList>
    </citation>
    <scope>NUCLEOTIDE SEQUENCE [LARGE SCALE GENOMIC DNA]</scope>
    <source>
        <strain evidence="1 2">PV-1</strain>
    </source>
</reference>
<proteinExistence type="predicted"/>
<accession>Q0F253</accession>
<dbReference type="InParanoid" id="Q0F253"/>
<dbReference type="Proteomes" id="UP000005297">
    <property type="component" value="Unassembled WGS sequence"/>
</dbReference>
<name>Q0F253_9PROT</name>
<evidence type="ECO:0008006" key="3">
    <source>
        <dbReference type="Google" id="ProtNLM"/>
    </source>
</evidence>
<dbReference type="eggNOG" id="ENOG502ZA5H">
    <property type="taxonomic scope" value="Bacteria"/>
</dbReference>
<protein>
    <recommendedName>
        <fullName evidence="3">Water stress and hypersensitive response domain-containing protein</fullName>
    </recommendedName>
</protein>
<gene>
    <name evidence="1" type="ORF">SPV1_02077</name>
</gene>